<evidence type="ECO:0008006" key="3">
    <source>
        <dbReference type="Google" id="ProtNLM"/>
    </source>
</evidence>
<proteinExistence type="predicted"/>
<evidence type="ECO:0000313" key="2">
    <source>
        <dbReference type="Proteomes" id="UP001595906"/>
    </source>
</evidence>
<evidence type="ECO:0000313" key="1">
    <source>
        <dbReference type="EMBL" id="MFC4230560.1"/>
    </source>
</evidence>
<dbReference type="RefSeq" id="WP_379011801.1">
    <property type="nucleotide sequence ID" value="NZ_JBHSDC010000002.1"/>
</dbReference>
<protein>
    <recommendedName>
        <fullName evidence="3">HTH cro/C1-type domain-containing protein</fullName>
    </recommendedName>
</protein>
<keyword evidence="2" id="KW-1185">Reference proteome</keyword>
<comment type="caution">
    <text evidence="1">The sequence shown here is derived from an EMBL/GenBank/DDBJ whole genome shotgun (WGS) entry which is preliminary data.</text>
</comment>
<accession>A0ABV8PUY7</accession>
<reference evidence="2" key="1">
    <citation type="journal article" date="2019" name="Int. J. Syst. Evol. Microbiol.">
        <title>The Global Catalogue of Microorganisms (GCM) 10K type strain sequencing project: providing services to taxonomists for standard genome sequencing and annotation.</title>
        <authorList>
            <consortium name="The Broad Institute Genomics Platform"/>
            <consortium name="The Broad Institute Genome Sequencing Center for Infectious Disease"/>
            <person name="Wu L."/>
            <person name="Ma J."/>
        </authorList>
    </citation>
    <scope>NUCLEOTIDE SEQUENCE [LARGE SCALE GENOMIC DNA]</scope>
    <source>
        <strain evidence="2">CECT 8010</strain>
    </source>
</reference>
<dbReference type="Proteomes" id="UP001595906">
    <property type="component" value="Unassembled WGS sequence"/>
</dbReference>
<organism evidence="1 2">
    <name type="scientific">Parasediminibacterium paludis</name>
    <dbReference type="NCBI Taxonomy" id="908966"/>
    <lineage>
        <taxon>Bacteria</taxon>
        <taxon>Pseudomonadati</taxon>
        <taxon>Bacteroidota</taxon>
        <taxon>Chitinophagia</taxon>
        <taxon>Chitinophagales</taxon>
        <taxon>Chitinophagaceae</taxon>
        <taxon>Parasediminibacterium</taxon>
    </lineage>
</organism>
<dbReference type="EMBL" id="JBHSDC010000002">
    <property type="protein sequence ID" value="MFC4230560.1"/>
    <property type="molecule type" value="Genomic_DNA"/>
</dbReference>
<sequence>METIPKRTVTQLQKFVRLKHGNLKKATEITGVSTSTLKNILRGCAVSLDIKEKIVSNLKNLN</sequence>
<gene>
    <name evidence="1" type="ORF">ACFOW1_01570</name>
</gene>
<name>A0ABV8PUY7_9BACT</name>